<evidence type="ECO:0000256" key="2">
    <source>
        <dbReference type="SAM" id="Phobius"/>
    </source>
</evidence>
<keyword evidence="4" id="KW-1185">Reference proteome</keyword>
<feature type="region of interest" description="Disordered" evidence="1">
    <location>
        <begin position="49"/>
        <end position="96"/>
    </location>
</feature>
<sequence length="441" mass="47545">MSSTSMSSQIVTSPMAAATTTQTIDLSSSSMSTVSTSLTSATPISSLLSSMPSSTASSSTSTSNFLNPNLLATSNSNSSPTGSTSTSPSPSSTHSSALSTGASIGIGISITLSFLGLLAALRLYFRRRQKAKAPKKIDSTAPGINEVEGKALPGNELGGNMLAELRVAGNELGGNMLVELHKDVFWDTVAGSSDPPTPRGIVVAVREYLTDSSSSPLGTASVACQTMKTNPMLIRNPDPDPVTGDLEPNEGHIVASLLFSLVIARPQTIPKVLELLHAIWSIENHEEGMEKMNKNTWSFDVRNVYWAYRSNRCGEPVNGSSQDSSECAQQWAAINGLKVYEWIRLDEAKMTFREVDQGFEPISLALEHEAWLYKPAKIPGNRRAVEWDVEMLNVEVPAAAAWLRIAGPRIYSCIKKCRFHGPEYGYSRVGDRHIYGEKALI</sequence>
<dbReference type="Proteomes" id="UP000566819">
    <property type="component" value="Unassembled WGS sequence"/>
</dbReference>
<gene>
    <name evidence="3" type="ORF">G7Y89_g8134</name>
</gene>
<dbReference type="EMBL" id="JAAMPI010000600">
    <property type="protein sequence ID" value="KAF4630006.1"/>
    <property type="molecule type" value="Genomic_DNA"/>
</dbReference>
<name>A0A8H4RJN8_9HELO</name>
<evidence type="ECO:0000313" key="4">
    <source>
        <dbReference type="Proteomes" id="UP000566819"/>
    </source>
</evidence>
<evidence type="ECO:0000256" key="1">
    <source>
        <dbReference type="SAM" id="MobiDB-lite"/>
    </source>
</evidence>
<proteinExistence type="predicted"/>
<organism evidence="3 4">
    <name type="scientific">Cudoniella acicularis</name>
    <dbReference type="NCBI Taxonomy" id="354080"/>
    <lineage>
        <taxon>Eukaryota</taxon>
        <taxon>Fungi</taxon>
        <taxon>Dikarya</taxon>
        <taxon>Ascomycota</taxon>
        <taxon>Pezizomycotina</taxon>
        <taxon>Leotiomycetes</taxon>
        <taxon>Helotiales</taxon>
        <taxon>Tricladiaceae</taxon>
        <taxon>Cudoniella</taxon>
    </lineage>
</organism>
<accession>A0A8H4RJN8</accession>
<dbReference type="AlphaFoldDB" id="A0A8H4RJN8"/>
<reference evidence="3 4" key="1">
    <citation type="submission" date="2020-03" db="EMBL/GenBank/DDBJ databases">
        <title>Draft Genome Sequence of Cudoniella acicularis.</title>
        <authorList>
            <person name="Buettner E."/>
            <person name="Kellner H."/>
        </authorList>
    </citation>
    <scope>NUCLEOTIDE SEQUENCE [LARGE SCALE GENOMIC DNA]</scope>
    <source>
        <strain evidence="3 4">DSM 108380</strain>
    </source>
</reference>
<keyword evidence="2" id="KW-0472">Membrane</keyword>
<feature type="transmembrane region" description="Helical" evidence="2">
    <location>
        <begin position="102"/>
        <end position="125"/>
    </location>
</feature>
<comment type="caution">
    <text evidence="3">The sequence shown here is derived from an EMBL/GenBank/DDBJ whole genome shotgun (WGS) entry which is preliminary data.</text>
</comment>
<evidence type="ECO:0000313" key="3">
    <source>
        <dbReference type="EMBL" id="KAF4630006.1"/>
    </source>
</evidence>
<protein>
    <submittedName>
        <fullName evidence="3">Uncharacterized protein</fullName>
    </submittedName>
</protein>
<keyword evidence="2" id="KW-0812">Transmembrane</keyword>
<keyword evidence="2" id="KW-1133">Transmembrane helix</keyword>